<dbReference type="Gene3D" id="1.10.260.40">
    <property type="entry name" value="lambda repressor-like DNA-binding domains"/>
    <property type="match status" value="1"/>
</dbReference>
<dbReference type="AlphaFoldDB" id="A0A484HJ73"/>
<name>A0A484HJ73_9BACT</name>
<accession>A0A484HJ73</accession>
<proteinExistence type="predicted"/>
<dbReference type="EMBL" id="CAACVI010000023">
    <property type="protein sequence ID" value="VEN74288.1"/>
    <property type="molecule type" value="Genomic_DNA"/>
</dbReference>
<protein>
    <submittedName>
        <fullName evidence="2">Transcriptional regulator</fullName>
    </submittedName>
</protein>
<gene>
    <name evidence="2" type="ORF">EPICR_30223</name>
</gene>
<dbReference type="Pfam" id="PF01381">
    <property type="entry name" value="HTH_3"/>
    <property type="match status" value="1"/>
</dbReference>
<dbReference type="PROSITE" id="PS50943">
    <property type="entry name" value="HTH_CROC1"/>
    <property type="match status" value="1"/>
</dbReference>
<organism evidence="2">
    <name type="scientific">uncultured Desulfobacteraceae bacterium</name>
    <dbReference type="NCBI Taxonomy" id="218296"/>
    <lineage>
        <taxon>Bacteria</taxon>
        <taxon>Pseudomonadati</taxon>
        <taxon>Thermodesulfobacteriota</taxon>
        <taxon>Desulfobacteria</taxon>
        <taxon>Desulfobacterales</taxon>
        <taxon>Desulfobacteraceae</taxon>
        <taxon>environmental samples</taxon>
    </lineage>
</organism>
<dbReference type="InterPro" id="IPR054687">
    <property type="entry name" value="Two-CW_dom"/>
</dbReference>
<dbReference type="InterPro" id="IPR001387">
    <property type="entry name" value="Cro/C1-type_HTH"/>
</dbReference>
<dbReference type="GO" id="GO:0003677">
    <property type="term" value="F:DNA binding"/>
    <property type="evidence" value="ECO:0007669"/>
    <property type="project" value="InterPro"/>
</dbReference>
<evidence type="ECO:0000259" key="1">
    <source>
        <dbReference type="PROSITE" id="PS50943"/>
    </source>
</evidence>
<dbReference type="InterPro" id="IPR010982">
    <property type="entry name" value="Lambda_DNA-bd_dom_sf"/>
</dbReference>
<evidence type="ECO:0000313" key="2">
    <source>
        <dbReference type="EMBL" id="VEN74288.1"/>
    </source>
</evidence>
<feature type="domain" description="HTH cro/C1-type" evidence="1">
    <location>
        <begin position="6"/>
        <end position="37"/>
    </location>
</feature>
<dbReference type="SUPFAM" id="SSF47413">
    <property type="entry name" value="lambda repressor-like DNA-binding domains"/>
    <property type="match status" value="1"/>
</dbReference>
<dbReference type="CDD" id="cd00093">
    <property type="entry name" value="HTH_XRE"/>
    <property type="match status" value="1"/>
</dbReference>
<sequence>MRPDDFKHFRALLGKTQKQTAQLLGISIKAIHSYEQGWRTIPPHVERHMFFLAIHHKNGGPKSTPCWEIKNCPDQWKQICPAWEFSLCHLCWFVNGTVCGGEIKEKWRDKMEICRSCEVLRSAL</sequence>
<dbReference type="NCBIfam" id="NF045718">
    <property type="entry name" value="two_CW_domain"/>
    <property type="match status" value="1"/>
</dbReference>
<reference evidence="2" key="1">
    <citation type="submission" date="2019-01" db="EMBL/GenBank/DDBJ databases">
        <authorList>
            <consortium name="Genoscope - CEA"/>
            <person name="William W."/>
        </authorList>
    </citation>
    <scope>NUCLEOTIDE SEQUENCE</scope>
    <source>
        <strain evidence="2">CR-1</strain>
    </source>
</reference>